<dbReference type="Pfam" id="PF11387">
    <property type="entry name" value="DUF2795"/>
    <property type="match status" value="1"/>
</dbReference>
<keyword evidence="2" id="KW-1185">Reference proteome</keyword>
<protein>
    <recommendedName>
        <fullName evidence="3">DUF2795 domain-containing protein</fullName>
    </recommendedName>
</protein>
<accession>A0ABV2B581</accession>
<dbReference type="Proteomes" id="UP001460888">
    <property type="component" value="Unassembled WGS sequence"/>
</dbReference>
<gene>
    <name evidence="1" type="ORF">SADO_15054</name>
</gene>
<comment type="caution">
    <text evidence="1">The sequence shown here is derived from an EMBL/GenBank/DDBJ whole genome shotgun (WGS) entry which is preliminary data.</text>
</comment>
<name>A0ABV2B581_9GAMM</name>
<sequence length="49" mass="5031">MDYPASKAQLAEHAEQQGASLGVRTVIEALPDGEYSDAAAVSRAVGAVE</sequence>
<evidence type="ECO:0000313" key="1">
    <source>
        <dbReference type="EMBL" id="MES1930579.1"/>
    </source>
</evidence>
<reference evidence="1 2" key="1">
    <citation type="submission" date="2013-03" db="EMBL/GenBank/DDBJ databases">
        <title>Salinisphaera dokdonensis CL-ES53 Genome Sequencing.</title>
        <authorList>
            <person name="Li C."/>
            <person name="Lai Q."/>
            <person name="Shao Z."/>
        </authorList>
    </citation>
    <scope>NUCLEOTIDE SEQUENCE [LARGE SCALE GENOMIC DNA]</scope>
    <source>
        <strain evidence="1 2">CL-ES53</strain>
    </source>
</reference>
<organism evidence="1 2">
    <name type="scientific">Salinisphaera dokdonensis CL-ES53</name>
    <dbReference type="NCBI Taxonomy" id="1304272"/>
    <lineage>
        <taxon>Bacteria</taxon>
        <taxon>Pseudomonadati</taxon>
        <taxon>Pseudomonadota</taxon>
        <taxon>Gammaproteobacteria</taxon>
        <taxon>Salinisphaerales</taxon>
        <taxon>Salinisphaeraceae</taxon>
        <taxon>Salinisphaera</taxon>
    </lineage>
</organism>
<evidence type="ECO:0000313" key="2">
    <source>
        <dbReference type="Proteomes" id="UP001460888"/>
    </source>
</evidence>
<proteinExistence type="predicted"/>
<dbReference type="InterPro" id="IPR021527">
    <property type="entry name" value="DUF2795"/>
</dbReference>
<evidence type="ECO:0008006" key="3">
    <source>
        <dbReference type="Google" id="ProtNLM"/>
    </source>
</evidence>
<dbReference type="EMBL" id="APND01000005">
    <property type="protein sequence ID" value="MES1930579.1"/>
    <property type="molecule type" value="Genomic_DNA"/>
</dbReference>